<evidence type="ECO:0000313" key="9">
    <source>
        <dbReference type="WormBase" id="F43G9.12a"/>
    </source>
</evidence>
<dbReference type="CTD" id="172662"/>
<feature type="region of interest" description="Disordered" evidence="5">
    <location>
        <begin position="1"/>
        <end position="25"/>
    </location>
</feature>
<comment type="subcellular location">
    <subcellularLocation>
        <location evidence="1">Nucleus</location>
    </subcellularLocation>
</comment>
<dbReference type="WormBase" id="F43G9.12a">
    <property type="protein sequence ID" value="CE46019"/>
    <property type="gene ID" value="WBGene00009672"/>
    <property type="gene designation" value="mog-7"/>
</dbReference>
<evidence type="ECO:0000259" key="6">
    <source>
        <dbReference type="Pfam" id="PF07842"/>
    </source>
</evidence>
<dbReference type="FunCoup" id="G5ECH1">
    <property type="interactions" value="3480"/>
</dbReference>
<dbReference type="Proteomes" id="UP000001940">
    <property type="component" value="Chromosome I"/>
</dbReference>
<feature type="compositionally biased region" description="Basic and acidic residues" evidence="5">
    <location>
        <begin position="172"/>
        <end position="182"/>
    </location>
</feature>
<comment type="similarity">
    <text evidence="2">Belongs to the GCF family.</text>
</comment>
<evidence type="ECO:0007829" key="10">
    <source>
        <dbReference type="PDB" id="8RO0"/>
    </source>
</evidence>
<keyword evidence="8" id="KW-1185">Reference proteome</keyword>
<dbReference type="GO" id="GO:0000390">
    <property type="term" value="P:spliceosomal complex disassembly"/>
    <property type="evidence" value="ECO:0007669"/>
    <property type="project" value="InterPro"/>
</dbReference>
<feature type="domain" description="GCF C-terminal" evidence="6">
    <location>
        <begin position="532"/>
        <end position="677"/>
    </location>
</feature>
<proteinExistence type="evidence at protein level"/>
<evidence type="ECO:0000256" key="1">
    <source>
        <dbReference type="ARBA" id="ARBA00004123"/>
    </source>
</evidence>
<gene>
    <name evidence="7 9" type="primary">mog-7</name>
    <name evidence="7" type="ORF">CELE_F43G9.12</name>
    <name evidence="9" type="ORF">F43G9.12</name>
</gene>
<feature type="disulfide bond" evidence="10">
    <location>
        <begin position="447"/>
        <end position="694"/>
    </location>
</feature>
<feature type="region of interest" description="Disordered" evidence="5">
    <location>
        <begin position="172"/>
        <end position="216"/>
    </location>
</feature>
<dbReference type="STRING" id="6239.F43G9.12a.1"/>
<name>G5ECH1_CAEEL</name>
<dbReference type="EMDB" id="EMD-19397"/>
<accession>G5ECH1</accession>
<dbReference type="Pfam" id="PF07842">
    <property type="entry name" value="GCFC"/>
    <property type="match status" value="1"/>
</dbReference>
<dbReference type="HOGENOM" id="CLU_348600_0_0_1"/>
<keyword evidence="4" id="KW-0175">Coiled coil</keyword>
<dbReference type="KEGG" id="cel:CELE_F43G9.12"/>
<dbReference type="PhylomeDB" id="G5ECH1"/>
<dbReference type="InterPro" id="IPR012890">
    <property type="entry name" value="GCFC2-like"/>
</dbReference>
<dbReference type="GO" id="GO:0071008">
    <property type="term" value="C:U2-type post-mRNA release spliceosomal complex"/>
    <property type="evidence" value="ECO:0007669"/>
    <property type="project" value="InterPro"/>
</dbReference>
<dbReference type="AlphaFoldDB" id="G5ECH1"/>
<dbReference type="PANTHER" id="PTHR12214">
    <property type="entry name" value="GC-RICH SEQUENCE DNA-BINDING FACTOR"/>
    <property type="match status" value="1"/>
</dbReference>
<feature type="compositionally biased region" description="Basic residues" evidence="5">
    <location>
        <begin position="1"/>
        <end position="13"/>
    </location>
</feature>
<evidence type="ECO:0000256" key="2">
    <source>
        <dbReference type="ARBA" id="ARBA00010801"/>
    </source>
</evidence>
<dbReference type="PDB" id="8RO1">
    <property type="method" value="EM"/>
    <property type="resolution" value="3.00 A"/>
    <property type="chains" value="PX=1-809"/>
</dbReference>
<dbReference type="EMDB" id="EMD-19398"/>
<protein>
    <submittedName>
        <fullName evidence="7">GCF C-terminal domain-containing protein</fullName>
    </submittedName>
</protein>
<dbReference type="ExpressionAtlas" id="G5ECH1">
    <property type="expression patterns" value="baseline and differential"/>
</dbReference>
<evidence type="ECO:0000256" key="3">
    <source>
        <dbReference type="ARBA" id="ARBA00023242"/>
    </source>
</evidence>
<dbReference type="AGR" id="WB:WBGene00009672"/>
<keyword evidence="3" id="KW-0539">Nucleus</keyword>
<keyword evidence="10 11" id="KW-0002">3D-structure</keyword>
<feature type="region of interest" description="Disordered" evidence="5">
    <location>
        <begin position="454"/>
        <end position="477"/>
    </location>
</feature>
<dbReference type="InterPro" id="IPR028211">
    <property type="entry name" value="Ntr2"/>
</dbReference>
<evidence type="ECO:0000256" key="5">
    <source>
        <dbReference type="SAM" id="MobiDB-lite"/>
    </source>
</evidence>
<evidence type="ECO:0000256" key="4">
    <source>
        <dbReference type="SAM" id="Coils"/>
    </source>
</evidence>
<feature type="coiled-coil region" evidence="4">
    <location>
        <begin position="59"/>
        <end position="86"/>
    </location>
</feature>
<evidence type="ECO:0007829" key="11">
    <source>
        <dbReference type="PDB" id="8RO1"/>
    </source>
</evidence>
<dbReference type="GO" id="GO:0005634">
    <property type="term" value="C:nucleus"/>
    <property type="evidence" value="ECO:0000318"/>
    <property type="project" value="GO_Central"/>
</dbReference>
<dbReference type="EMBL" id="BX284601">
    <property type="protein sequence ID" value="CCA65564.1"/>
    <property type="molecule type" value="Genomic_DNA"/>
</dbReference>
<keyword evidence="12" id="KW-1267">Proteomics identification</keyword>
<dbReference type="Pfam" id="PF15458">
    <property type="entry name" value="NTR2"/>
    <property type="match status" value="1"/>
</dbReference>
<organism evidence="7 8">
    <name type="scientific">Caenorhabditis elegans</name>
    <dbReference type="NCBI Taxonomy" id="6239"/>
    <lineage>
        <taxon>Eukaryota</taxon>
        <taxon>Metazoa</taxon>
        <taxon>Ecdysozoa</taxon>
        <taxon>Nematoda</taxon>
        <taxon>Chromadorea</taxon>
        <taxon>Rhabditida</taxon>
        <taxon>Rhabditina</taxon>
        <taxon>Rhabditomorpha</taxon>
        <taxon>Rhabditoidea</taxon>
        <taxon>Rhabditidae</taxon>
        <taxon>Peloderinae</taxon>
        <taxon>Caenorhabditis</taxon>
    </lineage>
</organism>
<dbReference type="OMA" id="MKNICLW"/>
<sequence>MFRKPKAKGAIRQRKSDGWDEPDAENQQVVSAIEVKQPAVPRPAMSFDADEGADSTFKLKKDKKKVEELKRQHKLEEEAEKLYKEEKIRKEALDKIVKKEKLSKEDKKTKNERHKYLDKYRDKSAKHISNSESYEYEENLDIDAEAISSVSNKFNSAFEGIPDSRAVFEAKKRRERARREGNQDGYIPLDDTQKLKSKSERNRLIREDENDDSDEECTNKFYSARELLRTEEDRRREEQEGFLERENGDIDEAERIKGDDDSENEEWEKQQIRKAVSRREIGQLRTEKRNTSKLFGHTVPVEDDTAMDMDIDLDMDVQVIGKPEFTGPSNTGGVVKIEDILAKLKLRIQERDEALNFRKEEKRKLEQNIEENKSMIAKIEMELPNQSTKYTMYQELRVYSRSLLECLNEKVGEINSIIDKKRDCGKSRTSRLSVRRRQDMRDQHAECMQGRNARMGEAAGRAAERDARRGRRRREREFTLARINHEEGLSTDDEEPTPQSMNDQKICDEVEAVASVLFADALDEYSDLRKVFGRMTDWLAVDPKSFQDAYVYLCIPKLSSPYVRLQILRADFLRKETILTSMQWFHIAMLAGSENAEIDQSHEILVELAPAIVEKVVIPFLIDTVKEEWDPMSLRQTRHLTTFCSLFEKLPNLTEKSKQFNAFLNAIRERICDCISEDLFMPIFMPNALEQPICRQFHDRQFWTCIKLIKSINALSPLISIAARFELVVEKCVNSQCVMALRTGSKNDVTAERKVRGLLAELDDSLLKMGGRTSFRQLIGTLELIAEEQSKAGRSFHKEIRKFLEKLER</sequence>
<evidence type="ECO:0007829" key="12">
    <source>
        <dbReference type="PeptideAtlas" id="G5ECH1"/>
    </source>
</evidence>
<reference evidence="10 11" key="2">
    <citation type="journal article" date="2024" name="Nature">
        <title>Mechanism for the initiation of spliceosome disassembly.</title>
        <authorList>
            <person name="Vorlander M.K."/>
            <person name="Rothe P."/>
            <person name="Kleifeld J."/>
            <person name="Cormack E.D."/>
            <person name="Veleti L."/>
            <person name="Riabov-Bassat D."/>
            <person name="Fin L."/>
            <person name="Phillips A.W."/>
            <person name="Cochella L."/>
            <person name="Plaschka C."/>
        </authorList>
    </citation>
    <scope>STRUCTURE BY ELECTRON MICROSCOPY (2.90 ANGSTROMS)</scope>
    <scope>DISULFIDE BONDS</scope>
</reference>
<dbReference type="PaxDb" id="6239-F43G9.12a"/>
<dbReference type="RefSeq" id="NP_001250839.1">
    <property type="nucleotide sequence ID" value="NM_001263910.2"/>
</dbReference>
<dbReference type="GeneID" id="172662"/>
<dbReference type="PDB" id="8RO0">
    <property type="method" value="EM"/>
    <property type="resolution" value="2.90 A"/>
    <property type="chains" value="PX=1-809"/>
</dbReference>
<dbReference type="Bgee" id="WBGene00009672">
    <property type="expression patterns" value="Expressed in germ line (C elegans) and 4 other cell types or tissues"/>
</dbReference>
<dbReference type="SMR" id="G5ECH1"/>
<evidence type="ECO:0000313" key="7">
    <source>
        <dbReference type="EMBL" id="CCA65564.1"/>
    </source>
</evidence>
<dbReference type="PeptideAtlas" id="G5ECH1"/>
<feature type="coiled-coil region" evidence="4">
    <location>
        <begin position="348"/>
        <end position="382"/>
    </location>
</feature>
<dbReference type="OrthoDB" id="429427at2759"/>
<dbReference type="GO" id="GO:0003677">
    <property type="term" value="F:DNA binding"/>
    <property type="evidence" value="ECO:0007669"/>
    <property type="project" value="InterPro"/>
</dbReference>
<dbReference type="InterPro" id="IPR022783">
    <property type="entry name" value="GCFC_dom"/>
</dbReference>
<dbReference type="InParanoid" id="G5ECH1"/>
<feature type="compositionally biased region" description="Basic and acidic residues" evidence="5">
    <location>
        <begin position="191"/>
        <end position="207"/>
    </location>
</feature>
<feature type="region of interest" description="Disordered" evidence="5">
    <location>
        <begin position="105"/>
        <end position="124"/>
    </location>
</feature>
<dbReference type="eggNOG" id="KOG2136">
    <property type="taxonomic scope" value="Eukaryota"/>
</dbReference>
<dbReference type="PANTHER" id="PTHR12214:SF0">
    <property type="entry name" value="LD29489P"/>
    <property type="match status" value="1"/>
</dbReference>
<reference evidence="7 8" key="1">
    <citation type="journal article" date="1998" name="Science">
        <title>Genome sequence of the nematode C. elegans: a platform for investigating biology.</title>
        <authorList>
            <consortium name="The C. elegans sequencing consortium"/>
            <person name="Sulson J.E."/>
            <person name="Waterston R."/>
        </authorList>
    </citation>
    <scope>NUCLEOTIDE SEQUENCE [LARGE SCALE GENOMIC DNA]</scope>
    <source>
        <strain evidence="7 8">Bristol N2</strain>
    </source>
</reference>
<evidence type="ECO:0000313" key="8">
    <source>
        <dbReference type="Proteomes" id="UP000001940"/>
    </source>
</evidence>